<dbReference type="PROSITE" id="PS51257">
    <property type="entry name" value="PROKAR_LIPOPROTEIN"/>
    <property type="match status" value="1"/>
</dbReference>
<name>A0A2U1CV58_9GAMM</name>
<dbReference type="Proteomes" id="UP000245887">
    <property type="component" value="Unassembled WGS sequence"/>
</dbReference>
<proteinExistence type="predicted"/>
<feature type="compositionally biased region" description="Basic and acidic residues" evidence="1">
    <location>
        <begin position="46"/>
        <end position="56"/>
    </location>
</feature>
<dbReference type="AlphaFoldDB" id="A0A2U1CV58"/>
<sequence length="359" mass="39254">MNDQRWKGLLLALAVGAVGCAGPGPEQDGRYYTWVDASGQVRHTRIAEQRMEDRAGTARADTTSANTRARRNTSTSRDKGASSASPQSPESTTGESRDDDEALAYTLENYPDGNELARQGFVREGGPRPYFTWRDATGELRNTPYQPEPGAFTDDAGEPEAPSLTPAREIVADSGSPTRAPNPEALSNMGVETEGPSLIEQWQRTCCESLPVADAVPWDASRAFGAGLDPSGPRYDFASGKSHYRLVSLPSASKAPALVLQLRSYVRDGVVLPTLVFLDQSMEVRRLITDVTYRFEPESWSRRAFLEARLAAYPAQGEAWLLILTRQADQQGQTVYETDEGPEVIPHAPTGEIGLQQHR</sequence>
<evidence type="ECO:0000313" key="2">
    <source>
        <dbReference type="EMBL" id="PVY75380.1"/>
    </source>
</evidence>
<feature type="compositionally biased region" description="Polar residues" evidence="1">
    <location>
        <begin position="82"/>
        <end position="94"/>
    </location>
</feature>
<dbReference type="InterPro" id="IPR010794">
    <property type="entry name" value="MalM"/>
</dbReference>
<dbReference type="Pfam" id="PF07148">
    <property type="entry name" value="MalM"/>
    <property type="match status" value="1"/>
</dbReference>
<evidence type="ECO:0000256" key="1">
    <source>
        <dbReference type="SAM" id="MobiDB-lite"/>
    </source>
</evidence>
<comment type="caution">
    <text evidence="2">The sequence shown here is derived from an EMBL/GenBank/DDBJ whole genome shotgun (WGS) entry which is preliminary data.</text>
</comment>
<protein>
    <submittedName>
        <fullName evidence="2">Maltose operon substrate-binding protein MalM</fullName>
    </submittedName>
</protein>
<dbReference type="GO" id="GO:0042597">
    <property type="term" value="C:periplasmic space"/>
    <property type="evidence" value="ECO:0007669"/>
    <property type="project" value="InterPro"/>
</dbReference>
<dbReference type="OrthoDB" id="9813383at2"/>
<feature type="region of interest" description="Disordered" evidence="1">
    <location>
        <begin position="46"/>
        <end position="162"/>
    </location>
</feature>
<organism evidence="2 3">
    <name type="scientific">Tamilnaduibacter salinus</name>
    <dbReference type="NCBI Taxonomy" id="1484056"/>
    <lineage>
        <taxon>Bacteria</taxon>
        <taxon>Pseudomonadati</taxon>
        <taxon>Pseudomonadota</taxon>
        <taxon>Gammaproteobacteria</taxon>
        <taxon>Pseudomonadales</taxon>
        <taxon>Marinobacteraceae</taxon>
        <taxon>Tamilnaduibacter</taxon>
    </lineage>
</organism>
<dbReference type="RefSeq" id="WP_116919437.1">
    <property type="nucleotide sequence ID" value="NZ_QEKQ01000007.1"/>
</dbReference>
<accession>A0A2U1CV58</accession>
<dbReference type="EMBL" id="QEKQ01000007">
    <property type="protein sequence ID" value="PVY75380.1"/>
    <property type="molecule type" value="Genomic_DNA"/>
</dbReference>
<gene>
    <name evidence="2" type="ORF">C8D92_10797</name>
</gene>
<feature type="compositionally biased region" description="Low complexity" evidence="1">
    <location>
        <begin position="57"/>
        <end position="75"/>
    </location>
</feature>
<dbReference type="GO" id="GO:0008643">
    <property type="term" value="P:carbohydrate transport"/>
    <property type="evidence" value="ECO:0007669"/>
    <property type="project" value="InterPro"/>
</dbReference>
<reference evidence="2 3" key="1">
    <citation type="submission" date="2018-04" db="EMBL/GenBank/DDBJ databases">
        <title>Genomic Encyclopedia of Type Strains, Phase IV (KMG-IV): sequencing the most valuable type-strain genomes for metagenomic binning, comparative biology and taxonomic classification.</title>
        <authorList>
            <person name="Goeker M."/>
        </authorList>
    </citation>
    <scope>NUCLEOTIDE SEQUENCE [LARGE SCALE GENOMIC DNA]</scope>
    <source>
        <strain evidence="2 3">DSM 28688</strain>
    </source>
</reference>
<evidence type="ECO:0000313" key="3">
    <source>
        <dbReference type="Proteomes" id="UP000245887"/>
    </source>
</evidence>